<feature type="transmembrane region" description="Helical" evidence="3">
    <location>
        <begin position="549"/>
        <end position="573"/>
    </location>
</feature>
<dbReference type="EMBL" id="JANBOI010000690">
    <property type="protein sequence ID" value="KAJ1729015.1"/>
    <property type="molecule type" value="Genomic_DNA"/>
</dbReference>
<feature type="compositionally biased region" description="Polar residues" evidence="2">
    <location>
        <begin position="52"/>
        <end position="64"/>
    </location>
</feature>
<dbReference type="Proteomes" id="UP001143981">
    <property type="component" value="Unassembled WGS sequence"/>
</dbReference>
<keyword evidence="3" id="KW-0472">Membrane</keyword>
<keyword evidence="3" id="KW-0812">Transmembrane</keyword>
<sequence>MHRRRSAAHELYPPLTSIFESSSNSGDAMSALLDRWLAEHLSAADRPPSPANAPSTFGSASSTIMPRNVPAAGATFPAAAAARPRSVTHTECGFGCSDPSGPVSLLCDPIATAGAHPVARRRDSCVSLASTISTASSIISSSSDQSSYAYIFDSARPSTHGTPRQRRHCRALGSARTLAGLLCDTGPLLFGPMTAAQPATRQLDRHDALPPTERSALLGAPEGPAGDGPGDNGDRTPTPRLVVRETKSILRMAGHLLASGVLQSLISMSQVASSGRLGRDELAAIGLAHMVVILTGYPVIFGVLGCLETLASQAATSSRPQLVGAYFVRAVQTLWALGLALGAMWFTAEPMLAAIVHGAGADTAALAATYLRWYLVPFMVFATGLLARQVLCAQGIAYPLPFLTLLGALVTVGAQYLFAFSPYFQLGIRGVALGSGTGYLAMLAATLWLVCRHDLPRIWGGFSVRAPVKPFVALLPPCMLLALLSSGSGELVTMAATQLGPAALSVQAVAGALSRMFSILFSSIGIAALNRVGNLIGQRSPRAASVAAYTALCVALAAVATGAAAVVCAPEWWAAIFTTDAQVIRAAAELAPVVALAFGAQALALVGSQLLAAQGRQALAARIKFVALYAIGVPLGCYLMLARDYGLAGLWTAMAVGQACTAVAEAAVVLRTNWPWLVNRSTQSMGAGSA</sequence>
<feature type="transmembrane region" description="Helical" evidence="3">
    <location>
        <begin position="430"/>
        <end position="450"/>
    </location>
</feature>
<comment type="similarity">
    <text evidence="1">Belongs to the multi antimicrobial extrusion (MATE) (TC 2.A.66.1) family.</text>
</comment>
<feature type="region of interest" description="Disordered" evidence="2">
    <location>
        <begin position="44"/>
        <end position="64"/>
    </location>
</feature>
<feature type="transmembrane region" description="Helical" evidence="3">
    <location>
        <begin position="508"/>
        <end position="529"/>
    </location>
</feature>
<keyword evidence="3" id="KW-1133">Transmembrane helix</keyword>
<evidence type="ECO:0000313" key="4">
    <source>
        <dbReference type="EMBL" id="KAJ1729015.1"/>
    </source>
</evidence>
<dbReference type="OrthoDB" id="2126698at2759"/>
<dbReference type="Pfam" id="PF01554">
    <property type="entry name" value="MatE"/>
    <property type="match status" value="2"/>
</dbReference>
<dbReference type="GO" id="GO:0016020">
    <property type="term" value="C:membrane"/>
    <property type="evidence" value="ECO:0007669"/>
    <property type="project" value="InterPro"/>
</dbReference>
<dbReference type="GO" id="GO:0015297">
    <property type="term" value="F:antiporter activity"/>
    <property type="evidence" value="ECO:0007669"/>
    <property type="project" value="InterPro"/>
</dbReference>
<dbReference type="GO" id="GO:0042910">
    <property type="term" value="F:xenobiotic transmembrane transporter activity"/>
    <property type="evidence" value="ECO:0007669"/>
    <property type="project" value="InterPro"/>
</dbReference>
<feature type="transmembrane region" description="Helical" evidence="3">
    <location>
        <begin position="323"/>
        <end position="346"/>
    </location>
</feature>
<dbReference type="PANTHER" id="PTHR11206">
    <property type="entry name" value="MULTIDRUG RESISTANCE PROTEIN"/>
    <property type="match status" value="1"/>
</dbReference>
<accession>A0A9W8CXF2</accession>
<feature type="transmembrane region" description="Helical" evidence="3">
    <location>
        <begin position="286"/>
        <end position="311"/>
    </location>
</feature>
<dbReference type="AlphaFoldDB" id="A0A9W8CXF2"/>
<feature type="transmembrane region" description="Helical" evidence="3">
    <location>
        <begin position="625"/>
        <end position="642"/>
    </location>
</feature>
<dbReference type="InterPro" id="IPR002528">
    <property type="entry name" value="MATE_fam"/>
</dbReference>
<feature type="transmembrane region" description="Helical" evidence="3">
    <location>
        <begin position="471"/>
        <end position="488"/>
    </location>
</feature>
<name>A0A9W8CXF2_9FUNG</name>
<feature type="transmembrane region" description="Helical" evidence="3">
    <location>
        <begin position="398"/>
        <end position="418"/>
    </location>
</feature>
<keyword evidence="5" id="KW-1185">Reference proteome</keyword>
<proteinExistence type="inferred from homology"/>
<feature type="transmembrane region" description="Helical" evidence="3">
    <location>
        <begin position="648"/>
        <end position="670"/>
    </location>
</feature>
<evidence type="ECO:0000256" key="1">
    <source>
        <dbReference type="ARBA" id="ARBA00010199"/>
    </source>
</evidence>
<reference evidence="4" key="1">
    <citation type="submission" date="2022-07" db="EMBL/GenBank/DDBJ databases">
        <title>Phylogenomic reconstructions and comparative analyses of Kickxellomycotina fungi.</title>
        <authorList>
            <person name="Reynolds N.K."/>
            <person name="Stajich J.E."/>
            <person name="Barry K."/>
            <person name="Grigoriev I.V."/>
            <person name="Crous P."/>
            <person name="Smith M.E."/>
        </authorList>
    </citation>
    <scope>NUCLEOTIDE SEQUENCE</scope>
    <source>
        <strain evidence="4">BCRC 34381</strain>
    </source>
</reference>
<protein>
    <submittedName>
        <fullName evidence="4">Ethionine resistance protein</fullName>
    </submittedName>
</protein>
<feature type="region of interest" description="Disordered" evidence="2">
    <location>
        <begin position="213"/>
        <end position="238"/>
    </location>
</feature>
<feature type="transmembrane region" description="Helical" evidence="3">
    <location>
        <begin position="593"/>
        <end position="613"/>
    </location>
</feature>
<comment type="caution">
    <text evidence="4">The sequence shown here is derived from an EMBL/GenBank/DDBJ whole genome shotgun (WGS) entry which is preliminary data.</text>
</comment>
<evidence type="ECO:0000256" key="3">
    <source>
        <dbReference type="SAM" id="Phobius"/>
    </source>
</evidence>
<evidence type="ECO:0000256" key="2">
    <source>
        <dbReference type="SAM" id="MobiDB-lite"/>
    </source>
</evidence>
<gene>
    <name evidence="4" type="primary">ERC1_8</name>
    <name evidence="4" type="ORF">LPJ61_003729</name>
</gene>
<evidence type="ECO:0000313" key="5">
    <source>
        <dbReference type="Proteomes" id="UP001143981"/>
    </source>
</evidence>
<organism evidence="4 5">
    <name type="scientific">Coemansia biformis</name>
    <dbReference type="NCBI Taxonomy" id="1286918"/>
    <lineage>
        <taxon>Eukaryota</taxon>
        <taxon>Fungi</taxon>
        <taxon>Fungi incertae sedis</taxon>
        <taxon>Zoopagomycota</taxon>
        <taxon>Kickxellomycotina</taxon>
        <taxon>Kickxellomycetes</taxon>
        <taxon>Kickxellales</taxon>
        <taxon>Kickxellaceae</taxon>
        <taxon>Coemansia</taxon>
    </lineage>
</organism>